<dbReference type="EMBL" id="WTPW01000066">
    <property type="protein sequence ID" value="KAF0552457.1"/>
    <property type="molecule type" value="Genomic_DNA"/>
</dbReference>
<accession>A0A8H4ETX3</accession>
<dbReference type="SUPFAM" id="SSF48452">
    <property type="entry name" value="TPR-like"/>
    <property type="match status" value="1"/>
</dbReference>
<dbReference type="GO" id="GO:0004386">
    <property type="term" value="F:helicase activity"/>
    <property type="evidence" value="ECO:0007669"/>
    <property type="project" value="UniProtKB-UniRule"/>
</dbReference>
<evidence type="ECO:0000256" key="1">
    <source>
        <dbReference type="ARBA" id="ARBA00022741"/>
    </source>
</evidence>
<gene>
    <name evidence="8" type="ORF">F8M41_021775</name>
</gene>
<keyword evidence="1 5" id="KW-0547">Nucleotide-binding</keyword>
<sequence>MNNNYMPIMIKKTEQMLLMDETLIDLLEGLSDSQNDEQILNVMLKRCMKAPISELKMFFEDLSQVLHRSPKVYLSTLQSLIFYFYNNSSRTILRPDLQIRWNTNFASLLINIVIIRNLCHCDESGFGKLFYDCIELLWWTYFTENKRNNEYVFVLETTKRIFSAILNEEGAMEVLISEVHGHRCLKRILFDLKMINQLDRKELLRAVDLVVSLVEKCSEHEDVSSRLSEGFSKYKACVALLESLKNYQSYQNSKHAPLISKNSLPPMLHEMDKIIKDVDEEKPRTQHLTKKKMISLSDHDEQYFSLLKMSVPHKVSDLPNILGSLEQRKIDLFQDLFGFLPCANCHEKALICFLPDKYSSLIKERESSDAQKISVSHERHYRLPFEFDKNDKLGPWDIVLSENTIKDLRKLTPQTITAVITKLGQISSGEWEKHGLQHKVSSHNTVPVYKVKLPNNDRLTILWQVDSGFSIRSYSLTQHVKIWTVTNDHEQICNTLKNLDIIHRIYTDEHKYRCIIQETGNIILPKNFDDEEGTKSSDEEMYDLDLDDERMLDIHKMLVTNKFIPLSTNLYKSLVMGGTDFTFQVSKVEYEIINNPTSAIVIGRSGTGKTTCIVFRQVASYLANQHYKTPSSHDVHMNSSKRQIFITASYILCRRVKEYFNSLLVSAALAKKKISKPEFKEYARKKEEEGSGINVIDNTLLEEGDEELDLGGIPNSFRQLEDHHFPLFITYNKFSKMLQGTYGIDPQKLTTQSKPYEDDYNIYEEDDNELNFRSSSVNKLNLPRKNFVDYKSFRTNYWPHFNDNYKKNLDCELVFSEFSVIKGTNPEVDYLSREDYRAVSIKKYPTFCHNRDGIYDLFQQYEKMKARRGDYDSIDRTLAILNCVKTKGTKPLGNRQIHEVYIDECQDNHIVDFALILKLFERADNVFLAGDIAQCIARGSSFRFQDLRCLMHKWECDRLRVNHDLRDTINPKQFELNVNYRSHSGILRLASSVIDLIRKFFPDSIDHLSRERGEVGGPRPIIFNGFKADTFLFDVFSAGKNVDNYIEFGAEQVIIVRDDVAKKKVKEQIKGGGLVMTVFETKGMEFSDVLLYNFFAHSPAGLKWRVIEGARNFSYENHYILCSELKHLYVAVTRARQHIWIFDENNESSYPIQTYWERQGLVKIVGSKEEISTLPALAKKSTSHEWNKRGKEFFERKQFDQAVLCFEKSGNEPHRKLANAWLLHQYAEDSINNSDEDTIKSLFIRAALAFKDCSKPVQAATCYRNVKMYKEAGNIYCEWNMYTEAVIAYKDGGFYKIVIDLLQKHKSEIDEKIFYRITRLVNIHYRRENNKVMSKKALNILPKQEQIELLRDHAPEELLEVCEKSGEFRIAAKDLRLRGKFKEAADLFVTSGSDEDAIEALQCLLHLCRTNILNKTMMDISSSNTIQDLQDLLLKVNRIVIKAKSKSLIRSDLWKKLVKEFRLYESYLNMDLDKIGECAQFFRMCDEFVAEFRAVNIWLHIHQKLPIQTESWRERLLYLLRLCELAFPFIVPRRSVENNEKIHKDFEVIFFVNEVENRPRERQVFPDSPLIRFIGNMSEMNGDNDAEGVSEITDDRHVYDVEFVHRQISKFLASHIFGLIWNIYQDGKNIPEIGSRICHRYMSCQKQNCRYHHVIPTPAILHERVSLACLQYIVMRKLDVLYPRHRRLLNEKQSKEIRGPQRRWTENLVTYHIRYESPQTSCPEITYMVLNKLPRYTRYGFSNLAKIWLQDNDVSNFKVMLKCMFVYQQQRDYFGIQEFYRKMTRIEQLSHPEDLPYGFEYHGGYYQAIPVGRRLSSFFHYLRRNRIIEAILEIKEFIRYTINYSRDVNMDTHEAFADLVSLIEFSTSLVFAIGPGYCDFCLPRAYLVNYFNAFKVDPLLPSKYNNYNRTEYIEALRNSFGQIEQLLSLLIRFNGMSYQLIIFRLIRLLVLIGLNEYALRPMVFDLLRRTNNQNQKSQSPFVDFKKYLVERDIGRLVNIMKNDLKEAGCDSLVIVHYYSGGMSKFSGLEKFGIMKLAYNSIEGFRSSLWKIMSPVVVEKRTTTSFSTKELLLRRSNGEVQSLITSVGNEEGDDTSAESDDNEDKEQLISTRFYQILDSPEAQKAIKKIKDWLFRILDRQKSRNLDCDHILDKVYNDMQIFCQNVSHWEAVLKEKGKQKVLRIYKVLLRGQTVEIIVKLIKLQGKMDSIKDKLQKSVNNFSENDRIENCLELLDELKYIHYENVKLSLESLSTENKDKHEEANIGWLKNELLQAECFIDQVSEWIDKCKSAMKSG</sequence>
<proteinExistence type="predicted"/>
<feature type="compositionally biased region" description="Acidic residues" evidence="6">
    <location>
        <begin position="2089"/>
        <end position="2103"/>
    </location>
</feature>
<evidence type="ECO:0000256" key="2">
    <source>
        <dbReference type="ARBA" id="ARBA00022801"/>
    </source>
</evidence>
<keyword evidence="4 5" id="KW-0067">ATP-binding</keyword>
<dbReference type="InterPro" id="IPR039904">
    <property type="entry name" value="TRANK1"/>
</dbReference>
<evidence type="ECO:0000256" key="6">
    <source>
        <dbReference type="SAM" id="MobiDB-lite"/>
    </source>
</evidence>
<protein>
    <submittedName>
        <fullName evidence="8">p-loop containing nucleoside triphosphate hydrolase protein</fullName>
    </submittedName>
</protein>
<feature type="binding site" evidence="5">
    <location>
        <begin position="603"/>
        <end position="610"/>
    </location>
    <ligand>
        <name>ATP</name>
        <dbReference type="ChEBI" id="CHEBI:30616"/>
    </ligand>
</feature>
<evidence type="ECO:0000313" key="8">
    <source>
        <dbReference type="EMBL" id="KAF0552457.1"/>
    </source>
</evidence>
<dbReference type="Pfam" id="PF00580">
    <property type="entry name" value="UvrD-helicase"/>
    <property type="match status" value="1"/>
</dbReference>
<dbReference type="PANTHER" id="PTHR21529">
    <property type="entry name" value="MAMMARY TURMOR VIRUS RECEPTOR HOMOLOG 1, 2 MTVR1, 2"/>
    <property type="match status" value="1"/>
</dbReference>
<dbReference type="InterPro" id="IPR011990">
    <property type="entry name" value="TPR-like_helical_dom_sf"/>
</dbReference>
<keyword evidence="3 5" id="KW-0347">Helicase</keyword>
<dbReference type="InterPro" id="IPR014016">
    <property type="entry name" value="UvrD-like_ATP-bd"/>
</dbReference>
<dbReference type="GO" id="GO:0005524">
    <property type="term" value="F:ATP binding"/>
    <property type="evidence" value="ECO:0007669"/>
    <property type="project" value="UniProtKB-UniRule"/>
</dbReference>
<comment type="caution">
    <text evidence="8">The sequence shown here is derived from an EMBL/GenBank/DDBJ whole genome shotgun (WGS) entry which is preliminary data.</text>
</comment>
<dbReference type="PROSITE" id="PS51198">
    <property type="entry name" value="UVRD_HELICASE_ATP_BIND"/>
    <property type="match status" value="1"/>
</dbReference>
<reference evidence="8 9" key="1">
    <citation type="journal article" date="2019" name="Environ. Microbiol.">
        <title>At the nexus of three kingdoms: the genome of the mycorrhizal fungus Gigaspora margarita provides insights into plant, endobacterial and fungal interactions.</title>
        <authorList>
            <person name="Venice F."/>
            <person name="Ghignone S."/>
            <person name="Salvioli di Fossalunga A."/>
            <person name="Amselem J."/>
            <person name="Novero M."/>
            <person name="Xianan X."/>
            <person name="Sedzielewska Toro K."/>
            <person name="Morin E."/>
            <person name="Lipzen A."/>
            <person name="Grigoriev I.V."/>
            <person name="Henrissat B."/>
            <person name="Martin F.M."/>
            <person name="Bonfante P."/>
        </authorList>
    </citation>
    <scope>NUCLEOTIDE SEQUENCE [LARGE SCALE GENOMIC DNA]</scope>
    <source>
        <strain evidence="8 9">BEG34</strain>
    </source>
</reference>
<dbReference type="SUPFAM" id="SSF52540">
    <property type="entry name" value="P-loop containing nucleoside triphosphate hydrolases"/>
    <property type="match status" value="1"/>
</dbReference>
<dbReference type="PANTHER" id="PTHR21529:SF4">
    <property type="entry name" value="TPR AND ANKYRIN REPEAT-CONTAINING PROTEIN 1"/>
    <property type="match status" value="1"/>
</dbReference>
<name>A0A8H4ETX3_GIGMA</name>
<dbReference type="GO" id="GO:0016787">
    <property type="term" value="F:hydrolase activity"/>
    <property type="evidence" value="ECO:0007669"/>
    <property type="project" value="UniProtKB-UniRule"/>
</dbReference>
<keyword evidence="2 5" id="KW-0378">Hydrolase</keyword>
<organism evidence="8 9">
    <name type="scientific">Gigaspora margarita</name>
    <dbReference type="NCBI Taxonomy" id="4874"/>
    <lineage>
        <taxon>Eukaryota</taxon>
        <taxon>Fungi</taxon>
        <taxon>Fungi incertae sedis</taxon>
        <taxon>Mucoromycota</taxon>
        <taxon>Glomeromycotina</taxon>
        <taxon>Glomeromycetes</taxon>
        <taxon>Diversisporales</taxon>
        <taxon>Gigasporaceae</taxon>
        <taxon>Gigaspora</taxon>
    </lineage>
</organism>
<feature type="domain" description="UvrD-like helicase ATP-binding" evidence="7">
    <location>
        <begin position="582"/>
        <end position="983"/>
    </location>
</feature>
<evidence type="ECO:0000259" key="7">
    <source>
        <dbReference type="PROSITE" id="PS51198"/>
    </source>
</evidence>
<evidence type="ECO:0000256" key="4">
    <source>
        <dbReference type="ARBA" id="ARBA00022840"/>
    </source>
</evidence>
<keyword evidence="9" id="KW-1185">Reference proteome</keyword>
<feature type="region of interest" description="Disordered" evidence="6">
    <location>
        <begin position="2084"/>
        <end position="2104"/>
    </location>
</feature>
<evidence type="ECO:0000313" key="9">
    <source>
        <dbReference type="Proteomes" id="UP000439903"/>
    </source>
</evidence>
<evidence type="ECO:0000256" key="3">
    <source>
        <dbReference type="ARBA" id="ARBA00022806"/>
    </source>
</evidence>
<evidence type="ECO:0000256" key="5">
    <source>
        <dbReference type="PROSITE-ProRule" id="PRU00560"/>
    </source>
</evidence>
<dbReference type="OrthoDB" id="3156807at2759"/>
<dbReference type="Proteomes" id="UP000439903">
    <property type="component" value="Unassembled WGS sequence"/>
</dbReference>
<dbReference type="InterPro" id="IPR027417">
    <property type="entry name" value="P-loop_NTPase"/>
</dbReference>
<dbReference type="Gene3D" id="3.40.50.300">
    <property type="entry name" value="P-loop containing nucleotide triphosphate hydrolases"/>
    <property type="match status" value="2"/>
</dbReference>